<organism evidence="5 6">
    <name type="scientific">Pelotalea chapellei</name>
    <dbReference type="NCBI Taxonomy" id="44671"/>
    <lineage>
        <taxon>Bacteria</taxon>
        <taxon>Pseudomonadati</taxon>
        <taxon>Thermodesulfobacteriota</taxon>
        <taxon>Desulfuromonadia</taxon>
        <taxon>Geobacterales</taxon>
        <taxon>Geobacteraceae</taxon>
        <taxon>Pelotalea</taxon>
    </lineage>
</organism>
<comment type="caution">
    <text evidence="5">The sequence shown here is derived from an EMBL/GenBank/DDBJ whole genome shotgun (WGS) entry which is preliminary data.</text>
</comment>
<evidence type="ECO:0000256" key="2">
    <source>
        <dbReference type="ARBA" id="ARBA00022801"/>
    </source>
</evidence>
<keyword evidence="2" id="KW-0378">Hydrolase</keyword>
<evidence type="ECO:0000259" key="4">
    <source>
        <dbReference type="Pfam" id="PF00149"/>
    </source>
</evidence>
<accession>A0ABS5UBL8</accession>
<feature type="transmembrane region" description="Helical" evidence="3">
    <location>
        <begin position="35"/>
        <end position="51"/>
    </location>
</feature>
<dbReference type="Gene3D" id="3.60.21.10">
    <property type="match status" value="1"/>
</dbReference>
<dbReference type="EMBL" id="JAHDYS010000016">
    <property type="protein sequence ID" value="MBT1073059.1"/>
    <property type="molecule type" value="Genomic_DNA"/>
</dbReference>
<sequence length="384" mass="42419">MTLFLVTFLGLYGSMHLYVFVRVRSAFSMGSSTSILLALWMIFGIIAPILVRMGEHFDHERTAVAIAWPGYIWMGCLFIFVSLLLAIDILRSVAWLFAHFSGQSLLILSSPRITCEIALVLATVASAYALFEAHHLHVEQVTIPTEKLPSTIPTLRIVQISDVHIGLLYRESRLKALLDAIREARPDILVSTGDLVDGRLSREDTLSHQNRLAALLASVKPAYGSYAVTGNHDFYAGLDQALSFTRACGFKVLRNETVSLPQGISITGVDDPAGQNMGFRATKPPESQLLNSLSQNTFKLFLKHRPLVQPESDGYFDLQLSGHVHKGQIFPFNLLVRLQFPIPCGTTVTKAGSLIHVSRGTGTWGPPMRLFAPPEITIIDLVRK</sequence>
<evidence type="ECO:0000256" key="1">
    <source>
        <dbReference type="ARBA" id="ARBA00022723"/>
    </source>
</evidence>
<gene>
    <name evidence="5" type="ORF">KJB30_14795</name>
</gene>
<feature type="domain" description="Calcineurin-like phosphoesterase" evidence="4">
    <location>
        <begin position="155"/>
        <end position="326"/>
    </location>
</feature>
<evidence type="ECO:0000313" key="6">
    <source>
        <dbReference type="Proteomes" id="UP000784128"/>
    </source>
</evidence>
<dbReference type="PANTHER" id="PTHR31302">
    <property type="entry name" value="TRANSMEMBRANE PROTEIN WITH METALLOPHOSPHOESTERASE DOMAIN-RELATED"/>
    <property type="match status" value="1"/>
</dbReference>
<dbReference type="RefSeq" id="WP_214300708.1">
    <property type="nucleotide sequence ID" value="NZ_JAHDYS010000016.1"/>
</dbReference>
<keyword evidence="6" id="KW-1185">Reference proteome</keyword>
<keyword evidence="3" id="KW-0812">Transmembrane</keyword>
<dbReference type="Proteomes" id="UP000784128">
    <property type="component" value="Unassembled WGS sequence"/>
</dbReference>
<dbReference type="InterPro" id="IPR029052">
    <property type="entry name" value="Metallo-depent_PP-like"/>
</dbReference>
<keyword evidence="1" id="KW-0479">Metal-binding</keyword>
<dbReference type="PANTHER" id="PTHR31302:SF31">
    <property type="entry name" value="PHOSPHODIESTERASE YAEI"/>
    <property type="match status" value="1"/>
</dbReference>
<keyword evidence="3" id="KW-1133">Transmembrane helix</keyword>
<dbReference type="Pfam" id="PF00149">
    <property type="entry name" value="Metallophos"/>
    <property type="match status" value="1"/>
</dbReference>
<evidence type="ECO:0000256" key="3">
    <source>
        <dbReference type="SAM" id="Phobius"/>
    </source>
</evidence>
<proteinExistence type="predicted"/>
<dbReference type="InterPro" id="IPR051158">
    <property type="entry name" value="Metallophosphoesterase_sf"/>
</dbReference>
<dbReference type="InterPro" id="IPR004843">
    <property type="entry name" value="Calcineurin-like_PHP"/>
</dbReference>
<keyword evidence="3" id="KW-0472">Membrane</keyword>
<name>A0ABS5UBL8_9BACT</name>
<reference evidence="5 6" key="1">
    <citation type="submission" date="2021-05" db="EMBL/GenBank/DDBJ databases">
        <title>The draft genome of Geobacter chapellei DSM 13688.</title>
        <authorList>
            <person name="Xu Z."/>
            <person name="Masuda Y."/>
            <person name="Itoh H."/>
            <person name="Senoo K."/>
        </authorList>
    </citation>
    <scope>NUCLEOTIDE SEQUENCE [LARGE SCALE GENOMIC DNA]</scope>
    <source>
        <strain evidence="5 6">DSM 13688</strain>
    </source>
</reference>
<evidence type="ECO:0000313" key="5">
    <source>
        <dbReference type="EMBL" id="MBT1073059.1"/>
    </source>
</evidence>
<protein>
    <submittedName>
        <fullName evidence="5">Metallophosphoesterase</fullName>
    </submittedName>
</protein>
<feature type="transmembrane region" description="Helical" evidence="3">
    <location>
        <begin position="71"/>
        <end position="93"/>
    </location>
</feature>
<dbReference type="SUPFAM" id="SSF56300">
    <property type="entry name" value="Metallo-dependent phosphatases"/>
    <property type="match status" value="1"/>
</dbReference>
<feature type="transmembrane region" description="Helical" evidence="3">
    <location>
        <begin position="6"/>
        <end position="23"/>
    </location>
</feature>
<dbReference type="CDD" id="cd07385">
    <property type="entry name" value="MPP_YkuE_C"/>
    <property type="match status" value="1"/>
</dbReference>